<evidence type="ECO:0000256" key="1">
    <source>
        <dbReference type="SAM" id="MobiDB-lite"/>
    </source>
</evidence>
<sequence>MVSTVILIKTQPYREDNRTNDNICSRNDIYGGTYQDPEQTLTSVHPGEPQQTYEVPGDSEISNPTRQYSALHRDENGFSLH</sequence>
<keyword evidence="3" id="KW-1185">Reference proteome</keyword>
<organism evidence="2 3">
    <name type="scientific">Bugula neritina</name>
    <name type="common">Brown bryozoan</name>
    <name type="synonym">Sertularia neritina</name>
    <dbReference type="NCBI Taxonomy" id="10212"/>
    <lineage>
        <taxon>Eukaryota</taxon>
        <taxon>Metazoa</taxon>
        <taxon>Spiralia</taxon>
        <taxon>Lophotrochozoa</taxon>
        <taxon>Bryozoa</taxon>
        <taxon>Gymnolaemata</taxon>
        <taxon>Cheilostomatida</taxon>
        <taxon>Flustrina</taxon>
        <taxon>Buguloidea</taxon>
        <taxon>Bugulidae</taxon>
        <taxon>Bugula</taxon>
    </lineage>
</organism>
<gene>
    <name evidence="2" type="ORF">EB796_018715</name>
</gene>
<evidence type="ECO:0000313" key="3">
    <source>
        <dbReference type="Proteomes" id="UP000593567"/>
    </source>
</evidence>
<feature type="compositionally biased region" description="Polar residues" evidence="1">
    <location>
        <begin position="36"/>
        <end position="53"/>
    </location>
</feature>
<dbReference type="AlphaFoldDB" id="A0A7J7JBF1"/>
<protein>
    <submittedName>
        <fullName evidence="2">Uncharacterized protein</fullName>
    </submittedName>
</protein>
<reference evidence="2" key="1">
    <citation type="submission" date="2020-06" db="EMBL/GenBank/DDBJ databases">
        <title>Draft genome of Bugula neritina, a colonial animal packing powerful symbionts and potential medicines.</title>
        <authorList>
            <person name="Rayko M."/>
        </authorList>
    </citation>
    <scope>NUCLEOTIDE SEQUENCE [LARGE SCALE GENOMIC DNA]</scope>
    <source>
        <strain evidence="2">Kwan_BN1</strain>
    </source>
</reference>
<dbReference type="Proteomes" id="UP000593567">
    <property type="component" value="Unassembled WGS sequence"/>
</dbReference>
<feature type="region of interest" description="Disordered" evidence="1">
    <location>
        <begin position="16"/>
        <end position="81"/>
    </location>
</feature>
<comment type="caution">
    <text evidence="2">The sequence shown here is derived from an EMBL/GenBank/DDBJ whole genome shotgun (WGS) entry which is preliminary data.</text>
</comment>
<evidence type="ECO:0000313" key="2">
    <source>
        <dbReference type="EMBL" id="KAF6022984.1"/>
    </source>
</evidence>
<feature type="compositionally biased region" description="Basic and acidic residues" evidence="1">
    <location>
        <begin position="71"/>
        <end position="81"/>
    </location>
</feature>
<accession>A0A7J7JBF1</accession>
<proteinExistence type="predicted"/>
<dbReference type="EMBL" id="VXIV02002778">
    <property type="protein sequence ID" value="KAF6022984.1"/>
    <property type="molecule type" value="Genomic_DNA"/>
</dbReference>
<name>A0A7J7JBF1_BUGNE</name>